<name>A0A5N0TPW7_9MICO</name>
<gene>
    <name evidence="4" type="ORF">F6B40_01860</name>
</gene>
<dbReference type="InterPro" id="IPR008978">
    <property type="entry name" value="HSP20-like_chaperone"/>
</dbReference>
<dbReference type="CDD" id="cd06464">
    <property type="entry name" value="ACD_sHsps-like"/>
    <property type="match status" value="1"/>
</dbReference>
<dbReference type="AlphaFoldDB" id="A0A5N0TPW7"/>
<comment type="similarity">
    <text evidence="1 2">Belongs to the small heat shock protein (HSP20) family.</text>
</comment>
<dbReference type="Gene3D" id="2.60.40.790">
    <property type="match status" value="1"/>
</dbReference>
<evidence type="ECO:0000259" key="3">
    <source>
        <dbReference type="PROSITE" id="PS01031"/>
    </source>
</evidence>
<dbReference type="InterPro" id="IPR002068">
    <property type="entry name" value="A-crystallin/Hsp20_dom"/>
</dbReference>
<organism evidence="4 5">
    <name type="scientific">Microbacterium caowuchunii</name>
    <dbReference type="NCBI Taxonomy" id="2614638"/>
    <lineage>
        <taxon>Bacteria</taxon>
        <taxon>Bacillati</taxon>
        <taxon>Actinomycetota</taxon>
        <taxon>Actinomycetes</taxon>
        <taxon>Micrococcales</taxon>
        <taxon>Microbacteriaceae</taxon>
        <taxon>Microbacterium</taxon>
    </lineage>
</organism>
<protein>
    <submittedName>
        <fullName evidence="4">Hsp20/alpha crystallin family protein</fullName>
    </submittedName>
</protein>
<evidence type="ECO:0000256" key="2">
    <source>
        <dbReference type="RuleBase" id="RU003616"/>
    </source>
</evidence>
<sequence>MHRNPYPAAAPLLLHAVPRELETDGADPDSTTRSPTTDIYVEPDGALIIETHLPQFAEPDVTVTVGGGGLVIEAELPDADAATREYVLRESAAGFEHAITLPEGFDVGRMSDSFVCGVLRVRVPLTDASAGVMETPV</sequence>
<dbReference type="Pfam" id="PF00011">
    <property type="entry name" value="HSP20"/>
    <property type="match status" value="1"/>
</dbReference>
<comment type="caution">
    <text evidence="4">The sequence shown here is derived from an EMBL/GenBank/DDBJ whole genome shotgun (WGS) entry which is preliminary data.</text>
</comment>
<reference evidence="5" key="1">
    <citation type="submission" date="2019-09" db="EMBL/GenBank/DDBJ databases">
        <title>Mumia zhuanghuii sp. nov. isolated from the intestinal contents of plateau pika (Ochotona curzoniae) in the Qinghai-Tibet plateau of China.</title>
        <authorList>
            <person name="Tian Z."/>
        </authorList>
    </citation>
    <scope>NUCLEOTIDE SEQUENCE [LARGE SCALE GENOMIC DNA]</scope>
    <source>
        <strain evidence="5">L-033</strain>
    </source>
</reference>
<keyword evidence="5" id="KW-1185">Reference proteome</keyword>
<dbReference type="SUPFAM" id="SSF49764">
    <property type="entry name" value="HSP20-like chaperones"/>
    <property type="match status" value="1"/>
</dbReference>
<evidence type="ECO:0000256" key="1">
    <source>
        <dbReference type="PROSITE-ProRule" id="PRU00285"/>
    </source>
</evidence>
<evidence type="ECO:0000313" key="4">
    <source>
        <dbReference type="EMBL" id="KAA9135946.1"/>
    </source>
</evidence>
<dbReference type="PROSITE" id="PS01031">
    <property type="entry name" value="SHSP"/>
    <property type="match status" value="1"/>
</dbReference>
<accession>A0A5N0TPW7</accession>
<proteinExistence type="inferred from homology"/>
<dbReference type="Proteomes" id="UP000326838">
    <property type="component" value="Unassembled WGS sequence"/>
</dbReference>
<feature type="domain" description="SHSP" evidence="3">
    <location>
        <begin position="27"/>
        <end position="137"/>
    </location>
</feature>
<dbReference type="RefSeq" id="WP_150891800.1">
    <property type="nucleotide sequence ID" value="NZ_VYUY01000003.1"/>
</dbReference>
<dbReference type="EMBL" id="VYUY01000003">
    <property type="protein sequence ID" value="KAA9135946.1"/>
    <property type="molecule type" value="Genomic_DNA"/>
</dbReference>
<evidence type="ECO:0000313" key="5">
    <source>
        <dbReference type="Proteomes" id="UP000326838"/>
    </source>
</evidence>